<evidence type="ECO:0000256" key="8">
    <source>
        <dbReference type="ARBA" id="ARBA00025699"/>
    </source>
</evidence>
<evidence type="ECO:0000259" key="12">
    <source>
        <dbReference type="Pfam" id="PF04452"/>
    </source>
</evidence>
<sequence>MHLFYQPGVDSPGVNSSDPVEFLSEDDSRHAVKTLRLGIGELIAVTDGHGNQYTAVITKADARRCTFRITSTKTTLPRPFSVRICVAPTKNLDRIEWFVEKAVEVGIERISFFFGQHSERRVLKLERLEKIAIAAMKQSLQSFLPILDEALSVGELLKTIQEEQRFIAHLPSVDSPGVDLPVHLAKAASIAGQYAVLIGPEGDFAEKEIQQAVAAGFQMVTLGPNRLRTETAALTACQFLNFINA</sequence>
<proteinExistence type="inferred from homology"/>
<dbReference type="NCBIfam" id="TIGR00046">
    <property type="entry name" value="RsmE family RNA methyltransferase"/>
    <property type="match status" value="1"/>
</dbReference>
<evidence type="ECO:0000256" key="1">
    <source>
        <dbReference type="ARBA" id="ARBA00004496"/>
    </source>
</evidence>
<dbReference type="Pfam" id="PF04452">
    <property type="entry name" value="Methyltrans_RNA"/>
    <property type="match status" value="1"/>
</dbReference>
<dbReference type="AlphaFoldDB" id="A0A327NEJ6"/>
<dbReference type="PANTHER" id="PTHR30027">
    <property type="entry name" value="RIBOSOMAL RNA SMALL SUBUNIT METHYLTRANSFERASE E"/>
    <property type="match status" value="1"/>
</dbReference>
<keyword evidence="7 10" id="KW-0949">S-adenosyl-L-methionine</keyword>
<dbReference type="InterPro" id="IPR015947">
    <property type="entry name" value="PUA-like_sf"/>
</dbReference>
<comment type="function">
    <text evidence="8 10">Specifically methylates the N3 position of the uracil ring of uridine 1498 (m3U1498) in 16S rRNA. Acts on the fully assembled 30S ribosomal subunit.</text>
</comment>
<comment type="caution">
    <text evidence="14">The sequence shown here is derived from an EMBL/GenBank/DDBJ whole genome shotgun (WGS) entry which is preliminary data.</text>
</comment>
<feature type="region of interest" description="Disordered" evidence="11">
    <location>
        <begin position="1"/>
        <end position="20"/>
    </location>
</feature>
<dbReference type="EC" id="2.1.1.193" evidence="10"/>
<name>A0A327NEJ6_9BACT</name>
<dbReference type="GO" id="GO:0070042">
    <property type="term" value="F:rRNA (uridine-N3-)-methyltransferase activity"/>
    <property type="evidence" value="ECO:0007669"/>
    <property type="project" value="TreeGrafter"/>
</dbReference>
<evidence type="ECO:0000256" key="5">
    <source>
        <dbReference type="ARBA" id="ARBA00022603"/>
    </source>
</evidence>
<evidence type="ECO:0000256" key="2">
    <source>
        <dbReference type="ARBA" id="ARBA00005528"/>
    </source>
</evidence>
<dbReference type="Gene3D" id="2.40.240.20">
    <property type="entry name" value="Hypothetical PUA domain-like, domain 1"/>
    <property type="match status" value="1"/>
</dbReference>
<feature type="domain" description="Ribosomal RNA small subunit methyltransferase E PUA-like" evidence="13">
    <location>
        <begin position="23"/>
        <end position="69"/>
    </location>
</feature>
<comment type="subcellular location">
    <subcellularLocation>
        <location evidence="1 10">Cytoplasm</location>
    </subcellularLocation>
</comment>
<keyword evidence="4 10" id="KW-0698">rRNA processing</keyword>
<dbReference type="InterPro" id="IPR046887">
    <property type="entry name" value="RsmE_PUA-like"/>
</dbReference>
<dbReference type="EMBL" id="QLII01000001">
    <property type="protein sequence ID" value="RAI73335.1"/>
    <property type="molecule type" value="Genomic_DNA"/>
</dbReference>
<evidence type="ECO:0000313" key="15">
    <source>
        <dbReference type="Proteomes" id="UP000249016"/>
    </source>
</evidence>
<dbReference type="InterPro" id="IPR006700">
    <property type="entry name" value="RsmE"/>
</dbReference>
<dbReference type="Pfam" id="PF20260">
    <property type="entry name" value="PUA_4"/>
    <property type="match status" value="1"/>
</dbReference>
<feature type="domain" description="Ribosomal RNA small subunit methyltransferase E methyltransferase" evidence="12">
    <location>
        <begin position="78"/>
        <end position="240"/>
    </location>
</feature>
<reference evidence="14 15" key="1">
    <citation type="submission" date="2018-06" db="EMBL/GenBank/DDBJ databases">
        <title>Spirosoma sp. HMF3257 Genome sequencing and assembly.</title>
        <authorList>
            <person name="Kang H."/>
            <person name="Cha I."/>
            <person name="Kim H."/>
            <person name="Kang J."/>
            <person name="Joh K."/>
        </authorList>
    </citation>
    <scope>NUCLEOTIDE SEQUENCE [LARGE SCALE GENOMIC DNA]</scope>
    <source>
        <strain evidence="14 15">HMF3257</strain>
    </source>
</reference>
<evidence type="ECO:0000256" key="6">
    <source>
        <dbReference type="ARBA" id="ARBA00022679"/>
    </source>
</evidence>
<dbReference type="CDD" id="cd18084">
    <property type="entry name" value="RsmE-like"/>
    <property type="match status" value="1"/>
</dbReference>
<dbReference type="PIRSF" id="PIRSF015601">
    <property type="entry name" value="MTase_slr0722"/>
    <property type="match status" value="1"/>
</dbReference>
<evidence type="ECO:0000256" key="4">
    <source>
        <dbReference type="ARBA" id="ARBA00022552"/>
    </source>
</evidence>
<comment type="similarity">
    <text evidence="2 10">Belongs to the RNA methyltransferase RsmE family.</text>
</comment>
<dbReference type="SUPFAM" id="SSF75217">
    <property type="entry name" value="alpha/beta knot"/>
    <property type="match status" value="1"/>
</dbReference>
<keyword evidence="3 10" id="KW-0963">Cytoplasm</keyword>
<gene>
    <name evidence="14" type="ORF">HMF3257_00775</name>
</gene>
<dbReference type="GO" id="GO:0005737">
    <property type="term" value="C:cytoplasm"/>
    <property type="evidence" value="ECO:0007669"/>
    <property type="project" value="UniProtKB-SubCell"/>
</dbReference>
<evidence type="ECO:0000256" key="3">
    <source>
        <dbReference type="ARBA" id="ARBA00022490"/>
    </source>
</evidence>
<evidence type="ECO:0000313" key="14">
    <source>
        <dbReference type="EMBL" id="RAI73335.1"/>
    </source>
</evidence>
<keyword evidence="6 10" id="KW-0808">Transferase</keyword>
<protein>
    <recommendedName>
        <fullName evidence="10">Ribosomal RNA small subunit methyltransferase E</fullName>
        <ecNumber evidence="10">2.1.1.193</ecNumber>
    </recommendedName>
</protein>
<evidence type="ECO:0000256" key="9">
    <source>
        <dbReference type="ARBA" id="ARBA00047944"/>
    </source>
</evidence>
<dbReference type="Gene3D" id="3.40.1280.10">
    <property type="match status" value="1"/>
</dbReference>
<dbReference type="InterPro" id="IPR046886">
    <property type="entry name" value="RsmE_MTase_dom"/>
</dbReference>
<dbReference type="SUPFAM" id="SSF88697">
    <property type="entry name" value="PUA domain-like"/>
    <property type="match status" value="1"/>
</dbReference>
<evidence type="ECO:0000259" key="13">
    <source>
        <dbReference type="Pfam" id="PF20260"/>
    </source>
</evidence>
<dbReference type="OrthoDB" id="9815641at2"/>
<dbReference type="GO" id="GO:0070475">
    <property type="term" value="P:rRNA base methylation"/>
    <property type="evidence" value="ECO:0007669"/>
    <property type="project" value="TreeGrafter"/>
</dbReference>
<evidence type="ECO:0000256" key="11">
    <source>
        <dbReference type="SAM" id="MobiDB-lite"/>
    </source>
</evidence>
<evidence type="ECO:0000256" key="10">
    <source>
        <dbReference type="PIRNR" id="PIRNR015601"/>
    </source>
</evidence>
<dbReference type="PANTHER" id="PTHR30027:SF3">
    <property type="entry name" value="16S RRNA (URACIL(1498)-N(3))-METHYLTRANSFERASE"/>
    <property type="match status" value="1"/>
</dbReference>
<dbReference type="Proteomes" id="UP000249016">
    <property type="component" value="Unassembled WGS sequence"/>
</dbReference>
<organism evidence="14 15">
    <name type="scientific">Spirosoma telluris</name>
    <dbReference type="NCBI Taxonomy" id="2183553"/>
    <lineage>
        <taxon>Bacteria</taxon>
        <taxon>Pseudomonadati</taxon>
        <taxon>Bacteroidota</taxon>
        <taxon>Cytophagia</taxon>
        <taxon>Cytophagales</taxon>
        <taxon>Cytophagaceae</taxon>
        <taxon>Spirosoma</taxon>
    </lineage>
</organism>
<dbReference type="InterPro" id="IPR029026">
    <property type="entry name" value="tRNA_m1G_MTases_N"/>
</dbReference>
<evidence type="ECO:0000256" key="7">
    <source>
        <dbReference type="ARBA" id="ARBA00022691"/>
    </source>
</evidence>
<keyword evidence="5 10" id="KW-0489">Methyltransferase</keyword>
<comment type="catalytic activity">
    <reaction evidence="9 10">
        <text>uridine(1498) in 16S rRNA + S-adenosyl-L-methionine = N(3)-methyluridine(1498) in 16S rRNA + S-adenosyl-L-homocysteine + H(+)</text>
        <dbReference type="Rhea" id="RHEA:42920"/>
        <dbReference type="Rhea" id="RHEA-COMP:10283"/>
        <dbReference type="Rhea" id="RHEA-COMP:10284"/>
        <dbReference type="ChEBI" id="CHEBI:15378"/>
        <dbReference type="ChEBI" id="CHEBI:57856"/>
        <dbReference type="ChEBI" id="CHEBI:59789"/>
        <dbReference type="ChEBI" id="CHEBI:65315"/>
        <dbReference type="ChEBI" id="CHEBI:74502"/>
        <dbReference type="EC" id="2.1.1.193"/>
    </reaction>
</comment>
<dbReference type="InterPro" id="IPR029028">
    <property type="entry name" value="Alpha/beta_knot_MTases"/>
</dbReference>
<accession>A0A327NEJ6</accession>
<keyword evidence="15" id="KW-1185">Reference proteome</keyword>
<dbReference type="RefSeq" id="WP_111349947.1">
    <property type="nucleotide sequence ID" value="NZ_QLII01000001.1"/>
</dbReference>